<evidence type="ECO:0000313" key="2">
    <source>
        <dbReference type="Proteomes" id="UP001652620"/>
    </source>
</evidence>
<reference evidence="3" key="2">
    <citation type="submission" date="2025-08" db="UniProtKB">
        <authorList>
            <consortium name="RefSeq"/>
        </authorList>
    </citation>
    <scope>IDENTIFICATION</scope>
    <source>
        <tissue evidence="3">Adult</tissue>
    </source>
</reference>
<organism evidence="2 3">
    <name type="scientific">Bactrocera dorsalis</name>
    <name type="common">Oriental fruit fly</name>
    <name type="synonym">Dacus dorsalis</name>
    <dbReference type="NCBI Taxonomy" id="27457"/>
    <lineage>
        <taxon>Eukaryota</taxon>
        <taxon>Metazoa</taxon>
        <taxon>Ecdysozoa</taxon>
        <taxon>Arthropoda</taxon>
        <taxon>Hexapoda</taxon>
        <taxon>Insecta</taxon>
        <taxon>Pterygota</taxon>
        <taxon>Neoptera</taxon>
        <taxon>Endopterygota</taxon>
        <taxon>Diptera</taxon>
        <taxon>Brachycera</taxon>
        <taxon>Muscomorpha</taxon>
        <taxon>Tephritoidea</taxon>
        <taxon>Tephritidae</taxon>
        <taxon>Bactrocera</taxon>
        <taxon>Bactrocera</taxon>
    </lineage>
</organism>
<feature type="region of interest" description="Disordered" evidence="1">
    <location>
        <begin position="167"/>
        <end position="199"/>
    </location>
</feature>
<protein>
    <submittedName>
        <fullName evidence="3">Uncharacterized protein LOC125775549</fullName>
    </submittedName>
</protein>
<name>A0ABM3IYW2_BACDO</name>
<dbReference type="PANTHER" id="PTHR33198:SF20">
    <property type="entry name" value="RETROTRANSPOSON GAG DOMAIN-CONTAINING PROTEIN"/>
    <property type="match status" value="1"/>
</dbReference>
<evidence type="ECO:0000313" key="3">
    <source>
        <dbReference type="RefSeq" id="XP_049302163.1"/>
    </source>
</evidence>
<keyword evidence="2" id="KW-1185">Reference proteome</keyword>
<dbReference type="Proteomes" id="UP001652620">
    <property type="component" value="Chromosome 1"/>
</dbReference>
<gene>
    <name evidence="3" type="primary">LOC125775549</name>
</gene>
<dbReference type="GeneID" id="125775549"/>
<proteinExistence type="predicted"/>
<sequence>MKAFYEHCLLQKNLTMESYRFNNMVQKEHQPFSEFLTELRTQVDRCEFNCTCKLSYEDRMLRDRIITGVFDKKLQLKLLDGRDEKLDHVIDVCKTFEAAKVNKGILTSKQSISAVVDGKTDSVNAVNYNRRFCFNCGGDWKPDHKSKCPAKDSTCQCGKKGHFRKMCRKKGTRSEASTSESKSKEKQRVDNVSWADLSE</sequence>
<reference evidence="2" key="1">
    <citation type="submission" date="2025-05" db="UniProtKB">
        <authorList>
            <consortium name="RefSeq"/>
        </authorList>
    </citation>
    <scope>NUCLEOTIDE SEQUENCE [LARGE SCALE GENOMIC DNA]</scope>
</reference>
<evidence type="ECO:0000256" key="1">
    <source>
        <dbReference type="SAM" id="MobiDB-lite"/>
    </source>
</evidence>
<dbReference type="PANTHER" id="PTHR33198">
    <property type="entry name" value="ANK_REP_REGION DOMAIN-CONTAINING PROTEIN-RELATED"/>
    <property type="match status" value="1"/>
</dbReference>
<dbReference type="RefSeq" id="XP_049302163.1">
    <property type="nucleotide sequence ID" value="XM_049446206.1"/>
</dbReference>
<accession>A0ABM3IYW2</accession>